<organism evidence="1 2">
    <name type="scientific">Methanooceanicella nereidis</name>
    <dbReference type="NCBI Taxonomy" id="2052831"/>
    <lineage>
        <taxon>Archaea</taxon>
        <taxon>Methanobacteriati</taxon>
        <taxon>Methanobacteriota</taxon>
        <taxon>Stenosarchaea group</taxon>
        <taxon>Methanomicrobia</taxon>
        <taxon>Methanocellales</taxon>
        <taxon>Methanocellaceae</taxon>
        <taxon>Methanooceanicella</taxon>
    </lineage>
</organism>
<reference evidence="1 2" key="1">
    <citation type="submission" date="2017-11" db="EMBL/GenBank/DDBJ databases">
        <title>Isolation and Characterization of Family Methanocellaceae Species from Potential Methane Hydrate Area Offshore Southwestern Taiwan.</title>
        <authorList>
            <person name="Zhang W.-L."/>
            <person name="Chen W.-C."/>
            <person name="Lai M.-C."/>
            <person name="Chen S.-C."/>
        </authorList>
    </citation>
    <scope>NUCLEOTIDE SEQUENCE [LARGE SCALE GENOMIC DNA]</scope>
    <source>
        <strain evidence="1 2">CWC-04</strain>
    </source>
</reference>
<gene>
    <name evidence="1" type="ORF">CUJ83_12555</name>
</gene>
<sequence>MKKSVNFLIILLLTGSFMLSSCALSVNMQIIQEERYQGIIEPAPVYAVETLDNSKIIFLEHNLLANGTVVKGDAYFRTVDFPNYWFNENTRQLNGNIDFPINDSLTLVFGDILTLTGNFGAGTGNKLYGIYSLPVKANEATVYSVDLFGRITLSINNRMIILAPGQSYSYTRNETLKDRNATIDISYTHTYINKGILDKNNIRTSMVAI</sequence>
<dbReference type="PROSITE" id="PS51257">
    <property type="entry name" value="PROKAR_LIPOPROTEIN"/>
    <property type="match status" value="1"/>
</dbReference>
<dbReference type="Proteomes" id="UP001320159">
    <property type="component" value="Unassembled WGS sequence"/>
</dbReference>
<evidence type="ECO:0000313" key="2">
    <source>
        <dbReference type="Proteomes" id="UP001320159"/>
    </source>
</evidence>
<protein>
    <recommendedName>
        <fullName evidence="3">Lipoprotein</fullName>
    </recommendedName>
</protein>
<dbReference type="EMBL" id="PGCK01000011">
    <property type="protein sequence ID" value="MCD1295826.1"/>
    <property type="molecule type" value="Genomic_DNA"/>
</dbReference>
<comment type="caution">
    <text evidence="1">The sequence shown here is derived from an EMBL/GenBank/DDBJ whole genome shotgun (WGS) entry which is preliminary data.</text>
</comment>
<dbReference type="AlphaFoldDB" id="A0AAP2W890"/>
<name>A0AAP2W890_9EURY</name>
<accession>A0AAP2W890</accession>
<evidence type="ECO:0008006" key="3">
    <source>
        <dbReference type="Google" id="ProtNLM"/>
    </source>
</evidence>
<proteinExistence type="predicted"/>
<keyword evidence="2" id="KW-1185">Reference proteome</keyword>
<evidence type="ECO:0000313" key="1">
    <source>
        <dbReference type="EMBL" id="MCD1295826.1"/>
    </source>
</evidence>